<evidence type="ECO:0000313" key="9">
    <source>
        <dbReference type="EMBL" id="KAF2265059.1"/>
    </source>
</evidence>
<protein>
    <submittedName>
        <fullName evidence="9">Kinase-like protein</fullName>
    </submittedName>
</protein>
<dbReference type="Proteomes" id="UP000800093">
    <property type="component" value="Unassembled WGS sequence"/>
</dbReference>
<dbReference type="Gene3D" id="3.30.200.20">
    <property type="entry name" value="Phosphorylase Kinase, domain 1"/>
    <property type="match status" value="1"/>
</dbReference>
<dbReference type="PANTHER" id="PTHR24345:SF0">
    <property type="entry name" value="CELL CYCLE SERINE_THREONINE-PROTEIN KINASE CDC5_MSD2"/>
    <property type="match status" value="1"/>
</dbReference>
<feature type="compositionally biased region" description="Polar residues" evidence="7">
    <location>
        <begin position="953"/>
        <end position="965"/>
    </location>
</feature>
<feature type="region of interest" description="Disordered" evidence="7">
    <location>
        <begin position="458"/>
        <end position="556"/>
    </location>
</feature>
<dbReference type="CDD" id="cd00180">
    <property type="entry name" value="PKc"/>
    <property type="match status" value="1"/>
</dbReference>
<feature type="region of interest" description="Disordered" evidence="7">
    <location>
        <begin position="930"/>
        <end position="965"/>
    </location>
</feature>
<dbReference type="SUPFAM" id="SSF56112">
    <property type="entry name" value="Protein kinase-like (PK-like)"/>
    <property type="match status" value="1"/>
</dbReference>
<dbReference type="InterPro" id="IPR017441">
    <property type="entry name" value="Protein_kinase_ATP_BS"/>
</dbReference>
<organism evidence="9 10">
    <name type="scientific">Lojkania enalia</name>
    <dbReference type="NCBI Taxonomy" id="147567"/>
    <lineage>
        <taxon>Eukaryota</taxon>
        <taxon>Fungi</taxon>
        <taxon>Dikarya</taxon>
        <taxon>Ascomycota</taxon>
        <taxon>Pezizomycotina</taxon>
        <taxon>Dothideomycetes</taxon>
        <taxon>Pleosporomycetidae</taxon>
        <taxon>Pleosporales</taxon>
        <taxon>Pleosporales incertae sedis</taxon>
        <taxon>Lojkania</taxon>
    </lineage>
</organism>
<feature type="binding site" evidence="6">
    <location>
        <position position="184"/>
    </location>
    <ligand>
        <name>ATP</name>
        <dbReference type="ChEBI" id="CHEBI:30616"/>
    </ligand>
</feature>
<dbReference type="AlphaFoldDB" id="A0A9P4K980"/>
<gene>
    <name evidence="9" type="ORF">CC78DRAFT_211410</name>
</gene>
<dbReference type="EMBL" id="ML986611">
    <property type="protein sequence ID" value="KAF2265059.1"/>
    <property type="molecule type" value="Genomic_DNA"/>
</dbReference>
<keyword evidence="3 6" id="KW-0547">Nucleotide-binding</keyword>
<dbReference type="PROSITE" id="PS50011">
    <property type="entry name" value="PROTEIN_KINASE_DOM"/>
    <property type="match status" value="1"/>
</dbReference>
<evidence type="ECO:0000256" key="5">
    <source>
        <dbReference type="ARBA" id="ARBA00022840"/>
    </source>
</evidence>
<evidence type="ECO:0000259" key="8">
    <source>
        <dbReference type="PROSITE" id="PS50011"/>
    </source>
</evidence>
<dbReference type="GO" id="GO:0005634">
    <property type="term" value="C:nucleus"/>
    <property type="evidence" value="ECO:0007669"/>
    <property type="project" value="TreeGrafter"/>
</dbReference>
<dbReference type="InterPro" id="IPR000719">
    <property type="entry name" value="Prot_kinase_dom"/>
</dbReference>
<keyword evidence="4" id="KW-0418">Kinase</keyword>
<dbReference type="GO" id="GO:0004674">
    <property type="term" value="F:protein serine/threonine kinase activity"/>
    <property type="evidence" value="ECO:0007669"/>
    <property type="project" value="UniProtKB-KW"/>
</dbReference>
<evidence type="ECO:0000256" key="4">
    <source>
        <dbReference type="ARBA" id="ARBA00022777"/>
    </source>
</evidence>
<evidence type="ECO:0000256" key="3">
    <source>
        <dbReference type="ARBA" id="ARBA00022741"/>
    </source>
</evidence>
<feature type="compositionally biased region" description="Polar residues" evidence="7">
    <location>
        <begin position="485"/>
        <end position="495"/>
    </location>
</feature>
<feature type="compositionally biased region" description="Basic and acidic residues" evidence="7">
    <location>
        <begin position="503"/>
        <end position="512"/>
    </location>
</feature>
<feature type="domain" description="Protein kinase" evidence="8">
    <location>
        <begin position="146"/>
        <end position="436"/>
    </location>
</feature>
<dbReference type="PROSITE" id="PS00107">
    <property type="entry name" value="PROTEIN_KINASE_ATP"/>
    <property type="match status" value="1"/>
</dbReference>
<reference evidence="10" key="1">
    <citation type="journal article" date="2020" name="Stud. Mycol.">
        <title>101 Dothideomycetes genomes: A test case for predicting lifestyles and emergence of pathogens.</title>
        <authorList>
            <person name="Haridas S."/>
            <person name="Albert R."/>
            <person name="Binder M."/>
            <person name="Bloem J."/>
            <person name="LaButti K."/>
            <person name="Salamov A."/>
            <person name="Andreopoulos B."/>
            <person name="Baker S."/>
            <person name="Barry K."/>
            <person name="Bills G."/>
            <person name="Bluhm B."/>
            <person name="Cannon C."/>
            <person name="Castanera R."/>
            <person name="Culley D."/>
            <person name="Daum C."/>
            <person name="Ezra D."/>
            <person name="Gonzalez J."/>
            <person name="Henrissat B."/>
            <person name="Kuo A."/>
            <person name="Liang C."/>
            <person name="Lipzen A."/>
            <person name="Lutzoni F."/>
            <person name="Magnuson J."/>
            <person name="Mondo S."/>
            <person name="Nolan M."/>
            <person name="Ohm R."/>
            <person name="Pangilinan J."/>
            <person name="Park H.-J."/>
            <person name="Ramirez L."/>
            <person name="Alfaro M."/>
            <person name="Sun H."/>
            <person name="Tritt A."/>
            <person name="Yoshinaga Y."/>
            <person name="Zwiers L.-H."/>
            <person name="Turgeon B."/>
            <person name="Goodwin S."/>
            <person name="Spatafora J."/>
            <person name="Crous P."/>
            <person name="Grigoriev I."/>
        </authorList>
    </citation>
    <scope>NUCLEOTIDE SEQUENCE [LARGE SCALE GENOMIC DNA]</scope>
    <source>
        <strain evidence="10">CBS 304.66</strain>
    </source>
</reference>
<name>A0A9P4K980_9PLEO</name>
<keyword evidence="5 6" id="KW-0067">ATP-binding</keyword>
<dbReference type="GO" id="GO:0005524">
    <property type="term" value="F:ATP binding"/>
    <property type="evidence" value="ECO:0007669"/>
    <property type="project" value="UniProtKB-UniRule"/>
</dbReference>
<comment type="caution">
    <text evidence="9">The sequence shown here is derived from an EMBL/GenBank/DDBJ whole genome shotgun (WGS) entry which is preliminary data.</text>
</comment>
<evidence type="ECO:0000256" key="6">
    <source>
        <dbReference type="PROSITE-ProRule" id="PRU10141"/>
    </source>
</evidence>
<keyword evidence="1" id="KW-0723">Serine/threonine-protein kinase</keyword>
<dbReference type="OrthoDB" id="4062651at2759"/>
<proteinExistence type="predicted"/>
<keyword evidence="10" id="KW-1185">Reference proteome</keyword>
<dbReference type="InterPro" id="IPR011009">
    <property type="entry name" value="Kinase-like_dom_sf"/>
</dbReference>
<sequence length="965" mass="109609">MEHQAPVAPDSRDDIEASLGHIIPRKPFPQYVDDTIFLEIQDLLSQHPERRLRAWSDSPRLYTLLRMLGHDDESQVFQKFESEQISDIWLPLPPTTLNQLSSSVGLAVSEFRLAQFHVLSPVERMGEDKLVSDRSHRYIRSGPSFFRDIDVLGTGGSAEVVRVQHQSWRKEFACKRIRRAAAIKDQRIQLVEFEQEVAVLQRIAHHHLVSFVACFTDLNSFSLILNPVANDVLKSVLARQSREQPLPEKDIKVLRQSFGCLTTALSYLHEQKIRHKDIKPGNILLSNGKIFLCDFGISRDWSKNEHSTTEGDVLKFTRRYCAPEVLNRDARNSSADIWSLGCVFLELITVIKGYPLEEMNQFMLEHSVGASEHGLWCAPEAMMAWIVKLRSNESADDIPLDWITPMIRSNPDERSKPSEILDLIHKKSSQSPHPDLFLAACCCRSDSISPIDAVTATTSPEAFSPEGLGISNASSRRSYLEPPQRTDSSTSTDRMANSPGYSRRSESRERSISPRTQSLPSLRGSDDIVPFQMDSPFPTNRSIQPPPVYSDTPKTSQAFSFVPRPPESVASSGFQIPPVPPPASFEVRCFCASQADERHIFNGAFVSCDVDPTVPTVETCPRCEMSEDRIQVYESPEDISNSNTSMPMIWWVTRRLVISYLSGSPELRRCSSFWLPLADLQYTLIGTEVVLWWSDCNQMTGRQSGNYGQHYDWLYNAKQPNNTLTLRFSDRNDAQIFIDSVRLPYQDGVTVRHRRRTEVSASQEVEVFDIGRTGVRNYRVAVLTTDFNSRNYSKLFIQWPELDLDIRIRDAEVNRFANSPDFWMMLDLHNVSTPTYHSDVRGEPAVDEDKVARFSKALQLKTSLAVAIPMGMKHGLPAPPSRVVELMYCLTGWTLRYFGFIEKFKSKNRRFGNKKHGRADIMLWEKEVEGSASKRHGSQVTFRQHDEADPLWTSGSSTNSLYASD</sequence>
<dbReference type="PANTHER" id="PTHR24345">
    <property type="entry name" value="SERINE/THREONINE-PROTEIN KINASE PLK"/>
    <property type="match status" value="1"/>
</dbReference>
<dbReference type="Pfam" id="PF00069">
    <property type="entry name" value="Pkinase"/>
    <property type="match status" value="1"/>
</dbReference>
<evidence type="ECO:0000256" key="7">
    <source>
        <dbReference type="SAM" id="MobiDB-lite"/>
    </source>
</evidence>
<dbReference type="PROSITE" id="PS00108">
    <property type="entry name" value="PROTEIN_KINASE_ST"/>
    <property type="match status" value="1"/>
</dbReference>
<dbReference type="InterPro" id="IPR008271">
    <property type="entry name" value="Ser/Thr_kinase_AS"/>
</dbReference>
<dbReference type="SMART" id="SM00220">
    <property type="entry name" value="S_TKc"/>
    <property type="match status" value="1"/>
</dbReference>
<evidence type="ECO:0000313" key="10">
    <source>
        <dbReference type="Proteomes" id="UP000800093"/>
    </source>
</evidence>
<evidence type="ECO:0000256" key="2">
    <source>
        <dbReference type="ARBA" id="ARBA00022679"/>
    </source>
</evidence>
<evidence type="ECO:0000256" key="1">
    <source>
        <dbReference type="ARBA" id="ARBA00022527"/>
    </source>
</evidence>
<dbReference type="Gene3D" id="1.10.510.10">
    <property type="entry name" value="Transferase(Phosphotransferase) domain 1"/>
    <property type="match status" value="1"/>
</dbReference>
<accession>A0A9P4K980</accession>
<keyword evidence="2" id="KW-0808">Transferase</keyword>